<dbReference type="Pfam" id="PF13340">
    <property type="entry name" value="DUF4096"/>
    <property type="match status" value="1"/>
</dbReference>
<keyword evidence="4" id="KW-1185">Reference proteome</keyword>
<dbReference type="InterPro" id="IPR002559">
    <property type="entry name" value="Transposase_11"/>
</dbReference>
<organism evidence="3 4">
    <name type="scientific">Hankyongella ginsenosidimutans</name>
    <dbReference type="NCBI Taxonomy" id="1763828"/>
    <lineage>
        <taxon>Bacteria</taxon>
        <taxon>Pseudomonadati</taxon>
        <taxon>Pseudomonadota</taxon>
        <taxon>Alphaproteobacteria</taxon>
        <taxon>Sphingomonadales</taxon>
        <taxon>Sphingomonadaceae</taxon>
        <taxon>Hankyongella</taxon>
    </lineage>
</organism>
<proteinExistence type="predicted"/>
<sequence>MRRRFDLTDFEWSVIEPLLPNKSRGVPRVDDRRVINGILWRFRTGSPWADIPERYGPYTTCYNRFVRWRKAGVWDRLLAAVSRAFDGELVMIDSSSIRVHQHGATLKGDPNRCMGRFRGGLTTKIHALVDGRGLPVELHLSEGQASDCQQADPLLEVVPEGSIFLADKAYDSDAIRDKVEARGSFANIPPKANRKKGFAFSSFLYRYRNLIERFFGKLKHARGLATRYDKRADNFLAAAKLFSTRLWIAANESTA</sequence>
<dbReference type="Pfam" id="PF01609">
    <property type="entry name" value="DDE_Tnp_1"/>
    <property type="match status" value="1"/>
</dbReference>
<gene>
    <name evidence="3" type="ORF">E6W36_15755</name>
</gene>
<reference evidence="4" key="1">
    <citation type="submission" date="2019-04" db="EMBL/GenBank/DDBJ databases">
        <title>Complete genome sequence of Sphingomonas sp. W1-2-3.</title>
        <authorList>
            <person name="Im W.T."/>
        </authorList>
    </citation>
    <scope>NUCLEOTIDE SEQUENCE [LARGE SCALE GENOMIC DNA]</scope>
    <source>
        <strain evidence="4">W1-2-3</strain>
    </source>
</reference>
<dbReference type="PANTHER" id="PTHR46637">
    <property type="entry name" value="TIS1421-TRANSPOSASE PROTEIN A"/>
    <property type="match status" value="1"/>
</dbReference>
<accession>A0A4D7C3V9</accession>
<name>A0A4D7C3V9_9SPHN</name>
<dbReference type="NCBIfam" id="NF033580">
    <property type="entry name" value="transpos_IS5_3"/>
    <property type="match status" value="1"/>
</dbReference>
<dbReference type="GO" id="GO:0003677">
    <property type="term" value="F:DNA binding"/>
    <property type="evidence" value="ECO:0007669"/>
    <property type="project" value="InterPro"/>
</dbReference>
<dbReference type="InterPro" id="IPR052909">
    <property type="entry name" value="Transposase_6_like"/>
</dbReference>
<evidence type="ECO:0000313" key="4">
    <source>
        <dbReference type="Proteomes" id="UP000298714"/>
    </source>
</evidence>
<dbReference type="PANTHER" id="PTHR46637:SF1">
    <property type="entry name" value="BLL5188 PROTEIN"/>
    <property type="match status" value="1"/>
</dbReference>
<protein>
    <submittedName>
        <fullName evidence="3">IS5 family transposase</fullName>
    </submittedName>
</protein>
<dbReference type="EMBL" id="CP039704">
    <property type="protein sequence ID" value="QCI80444.1"/>
    <property type="molecule type" value="Genomic_DNA"/>
</dbReference>
<evidence type="ECO:0000259" key="1">
    <source>
        <dbReference type="Pfam" id="PF01609"/>
    </source>
</evidence>
<dbReference type="Proteomes" id="UP000298714">
    <property type="component" value="Chromosome"/>
</dbReference>
<dbReference type="AlphaFoldDB" id="A0A4D7C3V9"/>
<dbReference type="GO" id="GO:0006313">
    <property type="term" value="P:DNA transposition"/>
    <property type="evidence" value="ECO:0007669"/>
    <property type="project" value="InterPro"/>
</dbReference>
<dbReference type="GO" id="GO:0004803">
    <property type="term" value="F:transposase activity"/>
    <property type="evidence" value="ECO:0007669"/>
    <property type="project" value="InterPro"/>
</dbReference>
<evidence type="ECO:0000259" key="2">
    <source>
        <dbReference type="Pfam" id="PF13340"/>
    </source>
</evidence>
<evidence type="ECO:0000313" key="3">
    <source>
        <dbReference type="EMBL" id="QCI80444.1"/>
    </source>
</evidence>
<dbReference type="InterPro" id="IPR025161">
    <property type="entry name" value="IS402-like_dom"/>
</dbReference>
<feature type="domain" description="Transposase IS4-like" evidence="1">
    <location>
        <begin position="87"/>
        <end position="242"/>
    </location>
</feature>
<feature type="domain" description="Insertion element IS402-like" evidence="2">
    <location>
        <begin position="7"/>
        <end position="77"/>
    </location>
</feature>
<dbReference type="KEGG" id="hgn:E6W36_15755"/>
<dbReference type="RefSeq" id="WP_222873342.1">
    <property type="nucleotide sequence ID" value="NZ_CP039704.1"/>
</dbReference>